<protein>
    <recommendedName>
        <fullName evidence="2">Integrase catalytic domain-containing protein</fullName>
    </recommendedName>
</protein>
<gene>
    <name evidence="3" type="ORF">C1280_35785</name>
</gene>
<reference evidence="3 4" key="1">
    <citation type="submission" date="2018-01" db="EMBL/GenBank/DDBJ databases">
        <title>G. obscuriglobus.</title>
        <authorList>
            <person name="Franke J."/>
            <person name="Blomberg W."/>
            <person name="Selmecki A."/>
        </authorList>
    </citation>
    <scope>NUCLEOTIDE SEQUENCE [LARGE SCALE GENOMIC DNA]</scope>
    <source>
        <strain evidence="3 4">DSM 5831</strain>
    </source>
</reference>
<dbReference type="PANTHER" id="PTHR46889:SF4">
    <property type="entry name" value="TRANSPOSASE INSO FOR INSERTION SEQUENCE ELEMENT IS911B-RELATED"/>
    <property type="match status" value="1"/>
</dbReference>
<feature type="compositionally biased region" description="Basic and acidic residues" evidence="1">
    <location>
        <begin position="56"/>
        <end position="66"/>
    </location>
</feature>
<keyword evidence="4" id="KW-1185">Reference proteome</keyword>
<evidence type="ECO:0000313" key="3">
    <source>
        <dbReference type="EMBL" id="AWM41829.1"/>
    </source>
</evidence>
<name>A0A2Z3H4V8_9BACT</name>
<dbReference type="Pfam" id="PF13333">
    <property type="entry name" value="rve_2"/>
    <property type="match status" value="1"/>
</dbReference>
<dbReference type="EMBL" id="CP025958">
    <property type="protein sequence ID" value="AWM41829.1"/>
    <property type="molecule type" value="Genomic_DNA"/>
</dbReference>
<evidence type="ECO:0000313" key="4">
    <source>
        <dbReference type="Proteomes" id="UP000245802"/>
    </source>
</evidence>
<dbReference type="GO" id="GO:0015074">
    <property type="term" value="P:DNA integration"/>
    <property type="evidence" value="ECO:0007669"/>
    <property type="project" value="InterPro"/>
</dbReference>
<evidence type="ECO:0000259" key="2">
    <source>
        <dbReference type="Pfam" id="PF13333"/>
    </source>
</evidence>
<dbReference type="KEGG" id="gog:C1280_35785"/>
<dbReference type="AlphaFoldDB" id="A0A2Z3H4V8"/>
<evidence type="ECO:0000256" key="1">
    <source>
        <dbReference type="SAM" id="MobiDB-lite"/>
    </source>
</evidence>
<accession>A0A2Z3H4V8</accession>
<feature type="domain" description="Integrase catalytic" evidence="2">
    <location>
        <begin position="15"/>
        <end position="59"/>
    </location>
</feature>
<dbReference type="OrthoDB" id="289367at2"/>
<proteinExistence type="predicted"/>
<dbReference type="Proteomes" id="UP000245802">
    <property type="component" value="Chromosome"/>
</dbReference>
<dbReference type="PANTHER" id="PTHR46889">
    <property type="entry name" value="TRANSPOSASE INSF FOR INSERTION SEQUENCE IS3B-RELATED"/>
    <property type="match status" value="1"/>
</dbReference>
<sequence>MRPATHKSPNLKLLELVHDEDYATRDEAKASIVEYIEAFDNRVRRHSSLGDVAPDEYERTHNQTHR</sequence>
<dbReference type="InterPro" id="IPR001584">
    <property type="entry name" value="Integrase_cat-core"/>
</dbReference>
<feature type="region of interest" description="Disordered" evidence="1">
    <location>
        <begin position="47"/>
        <end position="66"/>
    </location>
</feature>
<organism evidence="3 4">
    <name type="scientific">Gemmata obscuriglobus</name>
    <dbReference type="NCBI Taxonomy" id="114"/>
    <lineage>
        <taxon>Bacteria</taxon>
        <taxon>Pseudomonadati</taxon>
        <taxon>Planctomycetota</taxon>
        <taxon>Planctomycetia</taxon>
        <taxon>Gemmatales</taxon>
        <taxon>Gemmataceae</taxon>
        <taxon>Gemmata</taxon>
    </lineage>
</organism>
<dbReference type="InterPro" id="IPR050900">
    <property type="entry name" value="Transposase_IS3/IS150/IS904"/>
</dbReference>